<dbReference type="Proteomes" id="UP001295740">
    <property type="component" value="Unassembled WGS sequence"/>
</dbReference>
<feature type="compositionally biased region" description="Polar residues" evidence="1">
    <location>
        <begin position="111"/>
        <end position="134"/>
    </location>
</feature>
<dbReference type="Pfam" id="PF11790">
    <property type="entry name" value="Glyco_hydro_cc"/>
    <property type="match status" value="1"/>
</dbReference>
<sequence length="434" mass="44493">MQYALIFAGAALAHFAEAQGSKHGGCHGKHHSSVVTGTDEVAAVTAGSTPSAHAAWDPHHHPESWSATPSSSEKATSAAPSPSTYSSVVSISTTAPVSETSPSRVTPIPLVTSTSSAPTTLVTSASSAPNTLVNSTSRAPAPAPSSSSSSSAAAPSSHSSATSTSSTSAASSTGISKANLTPNGKKAGLSGFVGIQNKSGFSDLAPHMSWYSDYTANTPDAQDVMGVGMLWAAGGSACGSSETERLDTFNTLISSGVTPSIMFGFYEPDCDCPDSSEMSSTSAAIAWDSLIAPLAANGTVLGSPSMCKQKDEDFLTPFNAAISTTWDVTSIHINTPNVSEAQKDVEYYVEKYGQPVWVSEFACVNDHPTWAPCTEQSQVDSFINDVVAYFEGNDDVVAYGPSNGAGLGDVWPLTDSSGALTSSGQTYLNAIKGL</sequence>
<dbReference type="SUPFAM" id="SSF51445">
    <property type="entry name" value="(Trans)glycosidases"/>
    <property type="match status" value="1"/>
</dbReference>
<dbReference type="InterPro" id="IPR024655">
    <property type="entry name" value="Asl1_glyco_hydro_catalytic"/>
</dbReference>
<feature type="region of interest" description="Disordered" evidence="1">
    <location>
        <begin position="46"/>
        <end position="180"/>
    </location>
</feature>
<evidence type="ECO:0000256" key="1">
    <source>
        <dbReference type="SAM" id="MobiDB-lite"/>
    </source>
</evidence>
<dbReference type="PANTHER" id="PTHR34154">
    <property type="entry name" value="ALKALI-SENSITIVE LINKAGE PROTEIN 1"/>
    <property type="match status" value="1"/>
</dbReference>
<organism evidence="4 5">
    <name type="scientific">Anthostomella pinea</name>
    <dbReference type="NCBI Taxonomy" id="933095"/>
    <lineage>
        <taxon>Eukaryota</taxon>
        <taxon>Fungi</taxon>
        <taxon>Dikarya</taxon>
        <taxon>Ascomycota</taxon>
        <taxon>Pezizomycotina</taxon>
        <taxon>Sordariomycetes</taxon>
        <taxon>Xylariomycetidae</taxon>
        <taxon>Xylariales</taxon>
        <taxon>Xylariaceae</taxon>
        <taxon>Anthostomella</taxon>
    </lineage>
</organism>
<dbReference type="AlphaFoldDB" id="A0AAI8VJJ7"/>
<keyword evidence="2" id="KW-0732">Signal</keyword>
<comment type="caution">
    <text evidence="4">The sequence shown here is derived from an EMBL/GenBank/DDBJ whole genome shotgun (WGS) entry which is preliminary data.</text>
</comment>
<feature type="chain" id="PRO_5042555599" evidence="2">
    <location>
        <begin position="19"/>
        <end position="434"/>
    </location>
</feature>
<proteinExistence type="predicted"/>
<dbReference type="GO" id="GO:0071966">
    <property type="term" value="P:fungal-type cell wall polysaccharide metabolic process"/>
    <property type="evidence" value="ECO:0007669"/>
    <property type="project" value="TreeGrafter"/>
</dbReference>
<dbReference type="InterPro" id="IPR017853">
    <property type="entry name" value="GH"/>
</dbReference>
<evidence type="ECO:0000256" key="2">
    <source>
        <dbReference type="SAM" id="SignalP"/>
    </source>
</evidence>
<feature type="signal peptide" evidence="2">
    <location>
        <begin position="1"/>
        <end position="18"/>
    </location>
</feature>
<reference evidence="4" key="1">
    <citation type="submission" date="2023-10" db="EMBL/GenBank/DDBJ databases">
        <authorList>
            <person name="Hackl T."/>
        </authorList>
    </citation>
    <scope>NUCLEOTIDE SEQUENCE</scope>
</reference>
<feature type="compositionally biased region" description="Low complexity" evidence="1">
    <location>
        <begin position="135"/>
        <end position="173"/>
    </location>
</feature>
<evidence type="ECO:0000259" key="3">
    <source>
        <dbReference type="Pfam" id="PF11790"/>
    </source>
</evidence>
<feature type="domain" description="Asl1-like glycosyl hydrolase catalytic" evidence="3">
    <location>
        <begin position="196"/>
        <end position="427"/>
    </location>
</feature>
<evidence type="ECO:0000313" key="4">
    <source>
        <dbReference type="EMBL" id="CAJ2508965.1"/>
    </source>
</evidence>
<dbReference type="PANTHER" id="PTHR34154:SF14">
    <property type="entry name" value="ASL1-LIKE GLYCOSYL HYDROLASE CATALYTIC DOMAIN-CONTAINING PROTEIN"/>
    <property type="match status" value="1"/>
</dbReference>
<protein>
    <submittedName>
        <fullName evidence="4">Uu.00g139910.m01.CDS01</fullName>
    </submittedName>
</protein>
<gene>
    <name evidence="4" type="ORF">KHLLAP_LOCUS9433</name>
</gene>
<dbReference type="GO" id="GO:0009277">
    <property type="term" value="C:fungal-type cell wall"/>
    <property type="evidence" value="ECO:0007669"/>
    <property type="project" value="TreeGrafter"/>
</dbReference>
<accession>A0AAI8VJJ7</accession>
<evidence type="ECO:0000313" key="5">
    <source>
        <dbReference type="Proteomes" id="UP001295740"/>
    </source>
</evidence>
<feature type="compositionally biased region" description="Low complexity" evidence="1">
    <location>
        <begin position="66"/>
        <end position="95"/>
    </location>
</feature>
<name>A0AAI8VJJ7_9PEZI</name>
<dbReference type="InterPro" id="IPR053183">
    <property type="entry name" value="ASL1"/>
</dbReference>
<keyword evidence="5" id="KW-1185">Reference proteome</keyword>
<dbReference type="EMBL" id="CAUWAG010000012">
    <property type="protein sequence ID" value="CAJ2508965.1"/>
    <property type="molecule type" value="Genomic_DNA"/>
</dbReference>